<dbReference type="EMBL" id="QRNO01000001">
    <property type="protein sequence ID" value="RHK53322.1"/>
    <property type="molecule type" value="Genomic_DNA"/>
</dbReference>
<evidence type="ECO:0000313" key="2">
    <source>
        <dbReference type="Proteomes" id="UP000286598"/>
    </source>
</evidence>
<comment type="caution">
    <text evidence="1">The sequence shown here is derived from an EMBL/GenBank/DDBJ whole genome shotgun (WGS) entry which is preliminary data.</text>
</comment>
<gene>
    <name evidence="1" type="ORF">DW060_00415</name>
</gene>
<sequence length="89" mass="10631">MKKKEEQLQISLDRVKLQKHVYELCRVQKLTINEVRKKTGLVNPAKRNVLDLKNETCKNREKRNVLKISHTRHFKTTKKQSKTGCFYSF</sequence>
<evidence type="ECO:0000313" key="1">
    <source>
        <dbReference type="EMBL" id="RHK53322.1"/>
    </source>
</evidence>
<reference evidence="1 2" key="1">
    <citation type="submission" date="2018-08" db="EMBL/GenBank/DDBJ databases">
        <title>A genome reference for cultivated species of the human gut microbiota.</title>
        <authorList>
            <person name="Zou Y."/>
            <person name="Xue W."/>
            <person name="Luo G."/>
        </authorList>
    </citation>
    <scope>NUCLEOTIDE SEQUENCE [LARGE SCALE GENOMIC DNA]</scope>
    <source>
        <strain evidence="1 2">AF42-9</strain>
    </source>
</reference>
<keyword evidence="2" id="KW-1185">Reference proteome</keyword>
<accession>A0A3R6IX21</accession>
<proteinExistence type="predicted"/>
<organism evidence="1 2">
    <name type="scientific">Leyella stercorea</name>
    <dbReference type="NCBI Taxonomy" id="363265"/>
    <lineage>
        <taxon>Bacteria</taxon>
        <taxon>Pseudomonadati</taxon>
        <taxon>Bacteroidota</taxon>
        <taxon>Bacteroidia</taxon>
        <taxon>Bacteroidales</taxon>
        <taxon>Prevotellaceae</taxon>
        <taxon>Leyella</taxon>
    </lineage>
</organism>
<dbReference type="Proteomes" id="UP000286598">
    <property type="component" value="Unassembled WGS sequence"/>
</dbReference>
<name>A0A3R6IX21_9BACT</name>
<protein>
    <submittedName>
        <fullName evidence="1">Uncharacterized protein</fullName>
    </submittedName>
</protein>
<dbReference type="AlphaFoldDB" id="A0A3R6IX21"/>